<protein>
    <recommendedName>
        <fullName evidence="3">SAF domain-containing protein</fullName>
    </recommendedName>
</protein>
<evidence type="ECO:0008006" key="3">
    <source>
        <dbReference type="Google" id="ProtNLM"/>
    </source>
</evidence>
<reference evidence="1 2" key="1">
    <citation type="journal article" date="2013" name="ISME J.">
        <title>A metabolic model for members of the genus Tetrasphaera involved in enhanced biological phosphorus removal.</title>
        <authorList>
            <person name="Kristiansen R."/>
            <person name="Nguyen H.T.T."/>
            <person name="Saunders A.M."/>
            <person name="Nielsen J.L."/>
            <person name="Wimmer R."/>
            <person name="Le V.Q."/>
            <person name="McIlroy S.J."/>
            <person name="Petrovski S."/>
            <person name="Seviour R.J."/>
            <person name="Calteau A."/>
            <person name="Nielsen K.L."/>
            <person name="Nielsen P.H."/>
        </authorList>
    </citation>
    <scope>NUCLEOTIDE SEQUENCE [LARGE SCALE GENOMIC DNA]</scope>
    <source>
        <strain evidence="1 2">Ben110</strain>
    </source>
</reference>
<sequence length="221" mass="22882">MSQLPEPRAKRLRRPSWRDTRLLVGVALVLLATALGAYGLRAADSRVPVYAARTQLVAGQRLTPESLQRVDVQLSDVSAGYLPVADGLPSDGYVLREVRSGELVPRAAVGSGAEVAVSPLSIVVDQGSAGALVVGSTVDVYASTPKADKSSGSGYDAPRAVLESVQVARLSSGSGFGSSSRSSAVQVLVPREHIAALITLVDSEAHFTLVPVPGSALREAS</sequence>
<name>W6K1Y9_9MICO</name>
<dbReference type="Proteomes" id="UP000035763">
    <property type="component" value="Unassembled WGS sequence"/>
</dbReference>
<organism evidence="1 2">
    <name type="scientific">Nostocoides australiense Ben110</name>
    <dbReference type="NCBI Taxonomy" id="1193182"/>
    <lineage>
        <taxon>Bacteria</taxon>
        <taxon>Bacillati</taxon>
        <taxon>Actinomycetota</taxon>
        <taxon>Actinomycetes</taxon>
        <taxon>Micrococcales</taxon>
        <taxon>Intrasporangiaceae</taxon>
        <taxon>Nostocoides</taxon>
    </lineage>
</organism>
<gene>
    <name evidence="1" type="ORF">BN11_780002</name>
</gene>
<comment type="caution">
    <text evidence="1">The sequence shown here is derived from an EMBL/GenBank/DDBJ whole genome shotgun (WGS) entry which is preliminary data.</text>
</comment>
<dbReference type="RefSeq" id="WP_048696069.1">
    <property type="nucleotide sequence ID" value="NZ_HG764815.1"/>
</dbReference>
<dbReference type="AlphaFoldDB" id="W6K1Y9"/>
<dbReference type="EMBL" id="CAJA01000505">
    <property type="protein sequence ID" value="CCH75517.1"/>
    <property type="molecule type" value="Genomic_DNA"/>
</dbReference>
<accession>W6K1Y9</accession>
<keyword evidence="2" id="KW-1185">Reference proteome</keyword>
<dbReference type="OrthoDB" id="5192391at2"/>
<evidence type="ECO:0000313" key="2">
    <source>
        <dbReference type="Proteomes" id="UP000035763"/>
    </source>
</evidence>
<evidence type="ECO:0000313" key="1">
    <source>
        <dbReference type="EMBL" id="CCH75517.1"/>
    </source>
</evidence>
<dbReference type="STRING" id="1193182.BN11_780002"/>
<proteinExistence type="predicted"/>